<dbReference type="Gene3D" id="2.160.20.10">
    <property type="entry name" value="Single-stranded right-handed beta-helix, Pectin lyase-like"/>
    <property type="match status" value="1"/>
</dbReference>
<dbReference type="EMBL" id="BSOP01000020">
    <property type="protein sequence ID" value="GLR51825.1"/>
    <property type="molecule type" value="Genomic_DNA"/>
</dbReference>
<protein>
    <recommendedName>
        <fullName evidence="3">Right-handed parallel beta-helix repeat-containing protein</fullName>
    </recommendedName>
</protein>
<proteinExistence type="predicted"/>
<accession>A0ABQ5ZIE5</accession>
<dbReference type="RefSeq" id="WP_244767947.1">
    <property type="nucleotide sequence ID" value="NZ_BSOP01000020.1"/>
</dbReference>
<comment type="caution">
    <text evidence="1">The sequence shown here is derived from an EMBL/GenBank/DDBJ whole genome shotgun (WGS) entry which is preliminary data.</text>
</comment>
<keyword evidence="2" id="KW-1185">Reference proteome</keyword>
<dbReference type="SUPFAM" id="SSF51126">
    <property type="entry name" value="Pectin lyase-like"/>
    <property type="match status" value="1"/>
</dbReference>
<evidence type="ECO:0000313" key="1">
    <source>
        <dbReference type="EMBL" id="GLR51825.1"/>
    </source>
</evidence>
<organism evidence="1 2">
    <name type="scientific">Shinella yambaruensis</name>
    <dbReference type="NCBI Taxonomy" id="415996"/>
    <lineage>
        <taxon>Bacteria</taxon>
        <taxon>Pseudomonadati</taxon>
        <taxon>Pseudomonadota</taxon>
        <taxon>Alphaproteobacteria</taxon>
        <taxon>Hyphomicrobiales</taxon>
        <taxon>Rhizobiaceae</taxon>
        <taxon>Shinella</taxon>
    </lineage>
</organism>
<reference evidence="2" key="1">
    <citation type="journal article" date="2019" name="Int. J. Syst. Evol. Microbiol.">
        <title>The Global Catalogue of Microorganisms (GCM) 10K type strain sequencing project: providing services to taxonomists for standard genome sequencing and annotation.</title>
        <authorList>
            <consortium name="The Broad Institute Genomics Platform"/>
            <consortium name="The Broad Institute Genome Sequencing Center for Infectious Disease"/>
            <person name="Wu L."/>
            <person name="Ma J."/>
        </authorList>
    </citation>
    <scope>NUCLEOTIDE SEQUENCE [LARGE SCALE GENOMIC DNA]</scope>
    <source>
        <strain evidence="2">NBRC 102122</strain>
    </source>
</reference>
<gene>
    <name evidence="1" type="ORF">GCM10007923_30350</name>
</gene>
<dbReference type="InterPro" id="IPR012334">
    <property type="entry name" value="Pectin_lyas_fold"/>
</dbReference>
<dbReference type="Proteomes" id="UP001156702">
    <property type="component" value="Unassembled WGS sequence"/>
</dbReference>
<dbReference type="InterPro" id="IPR011050">
    <property type="entry name" value="Pectin_lyase_fold/virulence"/>
</dbReference>
<evidence type="ECO:0008006" key="3">
    <source>
        <dbReference type="Google" id="ProtNLM"/>
    </source>
</evidence>
<name>A0ABQ5ZIE5_9HYPH</name>
<evidence type="ECO:0000313" key="2">
    <source>
        <dbReference type="Proteomes" id="UP001156702"/>
    </source>
</evidence>
<sequence>MVDAIDVAVAPIPDLAAANVQAALEALKANEAGFATSAQGAKADTALQPTTGVFRIATFVTAPTDPIPSSVDRVFVEDRRAHFAETASEPPHALKFQNGGKWWTLDELAVTPFMAGAVGDGVADDTVAVKAIVAFAYLVKATIHWPNTDFFTTESIPNFWHVVHTGPGRILRGSDVWRITPTGSNVNIVYVSAVGSDLNDGLSASQPVQTLAKVRSILFGTTADQRDGNWEFRFAAGTYPDATNFTNLPPFKNPIRFIGAGSARDPQTVFDGAYALYQTAGMYFLGRTNVYLQYLKFINFSSGYGALAERNCQIELEDCTAVSCLTGFSAGYSSFIRTTRCEAYLCGTGFRAASNGQGSFTPRTWSFEDHNGAYECGIGFKITRVSYGHIDYNEIEDCAVGLNIEIHSRTSAEGNNFKRNTVAVSGWTAGHMSRNNAVPNIFNQSDPTDRNQEVYQWRGASGIVNDHGQIGTIDTSLYKNMTPTTVTGTGSATQIGGTLYTATAGWFVNNTKRVKFRAWGTVTTPSDATISLQLRLASNAVSALSLPGSISAQPWVLEVECIATAGNAQKTFSKVAYNGGAAITEIQTDAVDCLSANRAWTFFTDANGGGATSASITVESMELVVCG</sequence>